<dbReference type="InterPro" id="IPR015418">
    <property type="entry name" value="Eaf6"/>
</dbReference>
<feature type="region of interest" description="Disordered" evidence="9">
    <location>
        <begin position="100"/>
        <end position="151"/>
    </location>
</feature>
<evidence type="ECO:0000313" key="10">
    <source>
        <dbReference type="EMBL" id="CAK66274.1"/>
    </source>
</evidence>
<feature type="compositionally biased region" description="Basic and acidic residues" evidence="9">
    <location>
        <begin position="101"/>
        <end position="115"/>
    </location>
</feature>
<gene>
    <name evidence="10" type="ORF">GSPATT00035403001</name>
</gene>
<name>A0C657_PARTE</name>
<evidence type="ECO:0000256" key="1">
    <source>
        <dbReference type="ARBA" id="ARBA00004123"/>
    </source>
</evidence>
<evidence type="ECO:0000256" key="8">
    <source>
        <dbReference type="SAM" id="Coils"/>
    </source>
</evidence>
<dbReference type="RefSeq" id="XP_001433671.1">
    <property type="nucleotide sequence ID" value="XM_001433634.1"/>
</dbReference>
<dbReference type="Pfam" id="PF09340">
    <property type="entry name" value="NuA4"/>
    <property type="match status" value="1"/>
</dbReference>
<evidence type="ECO:0008006" key="12">
    <source>
        <dbReference type="Google" id="ProtNLM"/>
    </source>
</evidence>
<dbReference type="HOGENOM" id="CLU_1707678_0_0_1"/>
<keyword evidence="7" id="KW-0539">Nucleus</keyword>
<keyword evidence="11" id="KW-1185">Reference proteome</keyword>
<comment type="similarity">
    <text evidence="2">Belongs to the EAF6 family.</text>
</comment>
<reference evidence="10 11" key="1">
    <citation type="journal article" date="2006" name="Nature">
        <title>Global trends of whole-genome duplications revealed by the ciliate Paramecium tetraurelia.</title>
        <authorList>
            <consortium name="Genoscope"/>
            <person name="Aury J.-M."/>
            <person name="Jaillon O."/>
            <person name="Duret L."/>
            <person name="Noel B."/>
            <person name="Jubin C."/>
            <person name="Porcel B.M."/>
            <person name="Segurens B."/>
            <person name="Daubin V."/>
            <person name="Anthouard V."/>
            <person name="Aiach N."/>
            <person name="Arnaiz O."/>
            <person name="Billaut A."/>
            <person name="Beisson J."/>
            <person name="Blanc I."/>
            <person name="Bouhouche K."/>
            <person name="Camara F."/>
            <person name="Duharcourt S."/>
            <person name="Guigo R."/>
            <person name="Gogendeau D."/>
            <person name="Katinka M."/>
            <person name="Keller A.-M."/>
            <person name="Kissmehl R."/>
            <person name="Klotz C."/>
            <person name="Koll F."/>
            <person name="Le Moue A."/>
            <person name="Lepere C."/>
            <person name="Malinsky S."/>
            <person name="Nowacki M."/>
            <person name="Nowak J.K."/>
            <person name="Plattner H."/>
            <person name="Poulain J."/>
            <person name="Ruiz F."/>
            <person name="Serrano V."/>
            <person name="Zagulski M."/>
            <person name="Dessen P."/>
            <person name="Betermier M."/>
            <person name="Weissenbach J."/>
            <person name="Scarpelli C."/>
            <person name="Schachter V."/>
            <person name="Sperling L."/>
            <person name="Meyer E."/>
            <person name="Cohen J."/>
            <person name="Wincker P."/>
        </authorList>
    </citation>
    <scope>NUCLEOTIDE SEQUENCE [LARGE SCALE GENOMIC DNA]</scope>
    <source>
        <strain evidence="10 11">Stock d4-2</strain>
    </source>
</reference>
<evidence type="ECO:0000256" key="3">
    <source>
        <dbReference type="ARBA" id="ARBA00022853"/>
    </source>
</evidence>
<evidence type="ECO:0000256" key="6">
    <source>
        <dbReference type="ARBA" id="ARBA00023163"/>
    </source>
</evidence>
<dbReference type="GO" id="GO:0000123">
    <property type="term" value="C:histone acetyltransferase complex"/>
    <property type="evidence" value="ECO:0000318"/>
    <property type="project" value="GO_Central"/>
</dbReference>
<keyword evidence="4" id="KW-0805">Transcription regulation</keyword>
<dbReference type="InParanoid" id="A0C657"/>
<keyword evidence="5 8" id="KW-0175">Coiled coil</keyword>
<sequence length="151" mass="17156">MSEKKFQELSDKRQSLENELKVLEKQIFDLETKYLEETAATGNVIKGWEGYTTIKSGKLNGNVSRKTKANANDRIFSQSSKTSPFRLQLKSPKVLRVHNLGLEEQRKRSTMDTKKSIYGSYDSDVAENSQGSSSEDFQQDQVKKVKGSKKI</sequence>
<feature type="coiled-coil region" evidence="8">
    <location>
        <begin position="6"/>
        <end position="33"/>
    </location>
</feature>
<dbReference type="Proteomes" id="UP000000600">
    <property type="component" value="Unassembled WGS sequence"/>
</dbReference>
<comment type="subcellular location">
    <subcellularLocation>
        <location evidence="1">Nucleus</location>
    </subcellularLocation>
</comment>
<protein>
    <recommendedName>
        <fullName evidence="12">Chromatin modification-related protein MEAF6</fullName>
    </recommendedName>
</protein>
<evidence type="ECO:0000313" key="11">
    <source>
        <dbReference type="Proteomes" id="UP000000600"/>
    </source>
</evidence>
<dbReference type="GO" id="GO:0005634">
    <property type="term" value="C:nucleus"/>
    <property type="evidence" value="ECO:0007669"/>
    <property type="project" value="UniProtKB-SubCell"/>
</dbReference>
<dbReference type="PANTHER" id="PTHR13476">
    <property type="entry name" value="CHROMATIN MODIFICATION-RELATED PROTEIN MEAF6"/>
    <property type="match status" value="1"/>
</dbReference>
<dbReference type="OrthoDB" id="440324at2759"/>
<dbReference type="STRING" id="5888.A0C657"/>
<proteinExistence type="inferred from homology"/>
<dbReference type="EMBL" id="CT868043">
    <property type="protein sequence ID" value="CAK66274.1"/>
    <property type="molecule type" value="Genomic_DNA"/>
</dbReference>
<accession>A0C657</accession>
<dbReference type="KEGG" id="ptm:GSPATT00035403001"/>
<keyword evidence="3" id="KW-0156">Chromatin regulator</keyword>
<dbReference type="eggNOG" id="ENOG502SDWQ">
    <property type="taxonomic scope" value="Eukaryota"/>
</dbReference>
<evidence type="ECO:0000256" key="2">
    <source>
        <dbReference type="ARBA" id="ARBA00010916"/>
    </source>
</evidence>
<dbReference type="AlphaFoldDB" id="A0C657"/>
<evidence type="ECO:0000256" key="7">
    <source>
        <dbReference type="ARBA" id="ARBA00023242"/>
    </source>
</evidence>
<evidence type="ECO:0000256" key="4">
    <source>
        <dbReference type="ARBA" id="ARBA00023015"/>
    </source>
</evidence>
<evidence type="ECO:0000256" key="5">
    <source>
        <dbReference type="ARBA" id="ARBA00023054"/>
    </source>
</evidence>
<keyword evidence="6" id="KW-0804">Transcription</keyword>
<dbReference type="GO" id="GO:0006325">
    <property type="term" value="P:chromatin organization"/>
    <property type="evidence" value="ECO:0007669"/>
    <property type="project" value="UniProtKB-KW"/>
</dbReference>
<dbReference type="GeneID" id="5019456"/>
<organism evidence="10 11">
    <name type="scientific">Paramecium tetraurelia</name>
    <dbReference type="NCBI Taxonomy" id="5888"/>
    <lineage>
        <taxon>Eukaryota</taxon>
        <taxon>Sar</taxon>
        <taxon>Alveolata</taxon>
        <taxon>Ciliophora</taxon>
        <taxon>Intramacronucleata</taxon>
        <taxon>Oligohymenophorea</taxon>
        <taxon>Peniculida</taxon>
        <taxon>Parameciidae</taxon>
        <taxon>Paramecium</taxon>
    </lineage>
</organism>
<feature type="compositionally biased region" description="Polar residues" evidence="9">
    <location>
        <begin position="126"/>
        <end position="140"/>
    </location>
</feature>
<evidence type="ECO:0000256" key="9">
    <source>
        <dbReference type="SAM" id="MobiDB-lite"/>
    </source>
</evidence>